<accession>A0ABX9SYH6</accession>
<dbReference type="InterPro" id="IPR029063">
    <property type="entry name" value="SAM-dependent_MTases_sf"/>
</dbReference>
<comment type="caution">
    <text evidence="1">The sequence shown here is derived from an EMBL/GenBank/DDBJ whole genome shotgun (WGS) entry which is preliminary data.</text>
</comment>
<sequence>MSNTSPRRFAPATARNRDPILGVLGPLLPESGVVLEIASGTGEHVVHFARARPDIVWQPSDPSSDARESIAAWVATEGLSNVRPPLALDAAAEDWPVAHVDAAVCINMLHISPWAATEGLMKGVGQRLAPGGLLYIYGPFRRADTPTAPSNDAFDADLKSRDARWGLRMLEDVSAEAEVNGLGFEGFVEMPANNLSLIFRKR</sequence>
<dbReference type="Gene3D" id="3.40.50.150">
    <property type="entry name" value="Vaccinia Virus protein VP39"/>
    <property type="match status" value="1"/>
</dbReference>
<keyword evidence="2" id="KW-1185">Reference proteome</keyword>
<dbReference type="RefSeq" id="WP_121050832.1">
    <property type="nucleotide sequence ID" value="NZ_AP018711.1"/>
</dbReference>
<gene>
    <name evidence="1" type="ORF">DFR51_2133</name>
</gene>
<organism evidence="1 2">
    <name type="scientific">Sphingosinicella microcystinivorans</name>
    <dbReference type="NCBI Taxonomy" id="335406"/>
    <lineage>
        <taxon>Bacteria</taxon>
        <taxon>Pseudomonadati</taxon>
        <taxon>Pseudomonadota</taxon>
        <taxon>Alphaproteobacteria</taxon>
        <taxon>Sphingomonadales</taxon>
        <taxon>Sphingosinicellaceae</taxon>
        <taxon>Sphingosinicella</taxon>
    </lineage>
</organism>
<evidence type="ECO:0000313" key="1">
    <source>
        <dbReference type="EMBL" id="RKS88920.1"/>
    </source>
</evidence>
<evidence type="ECO:0000313" key="2">
    <source>
        <dbReference type="Proteomes" id="UP000276029"/>
    </source>
</evidence>
<dbReference type="SUPFAM" id="SSF53335">
    <property type="entry name" value="S-adenosyl-L-methionine-dependent methyltransferases"/>
    <property type="match status" value="1"/>
</dbReference>
<proteinExistence type="predicted"/>
<dbReference type="Pfam" id="PF06080">
    <property type="entry name" value="DUF938"/>
    <property type="match status" value="1"/>
</dbReference>
<dbReference type="EMBL" id="RBWX01000008">
    <property type="protein sequence ID" value="RKS88920.1"/>
    <property type="molecule type" value="Genomic_DNA"/>
</dbReference>
<dbReference type="PANTHER" id="PTHR20974:SF0">
    <property type="entry name" value="UPF0585 PROTEIN CG18661"/>
    <property type="match status" value="1"/>
</dbReference>
<dbReference type="CDD" id="cd02440">
    <property type="entry name" value="AdoMet_MTases"/>
    <property type="match status" value="1"/>
</dbReference>
<dbReference type="Proteomes" id="UP000276029">
    <property type="component" value="Unassembled WGS sequence"/>
</dbReference>
<reference evidence="1 2" key="1">
    <citation type="submission" date="2018-10" db="EMBL/GenBank/DDBJ databases">
        <title>Genomic Encyclopedia of Type Strains, Phase IV (KMG-IV): sequencing the most valuable type-strain genomes for metagenomic binning, comparative biology and taxonomic classification.</title>
        <authorList>
            <person name="Goeker M."/>
        </authorList>
    </citation>
    <scope>NUCLEOTIDE SEQUENCE [LARGE SCALE GENOMIC DNA]</scope>
    <source>
        <strain evidence="1 2">DSM 19791</strain>
    </source>
</reference>
<name>A0ABX9SYH6_SPHMI</name>
<dbReference type="InterPro" id="IPR010342">
    <property type="entry name" value="DUF938"/>
</dbReference>
<protein>
    <submittedName>
        <fullName evidence="1">Uncharacterized protein DUF938</fullName>
    </submittedName>
</protein>
<dbReference type="PANTHER" id="PTHR20974">
    <property type="entry name" value="UPF0585 PROTEIN CG18661"/>
    <property type="match status" value="1"/>
</dbReference>